<dbReference type="AlphaFoldDB" id="A0A1G6LY37"/>
<evidence type="ECO:0000313" key="1">
    <source>
        <dbReference type="EMBL" id="SDC48141.1"/>
    </source>
</evidence>
<sequence length="52" mass="5832">MSMDELLEQLAAEIKDEDVKNAQSSASKMRDTSDMKMYGPLRMFATDTANKS</sequence>
<proteinExistence type="predicted"/>
<organism evidence="1 2">
    <name type="scientific">Melghirimyces thermohalophilus</name>
    <dbReference type="NCBI Taxonomy" id="1236220"/>
    <lineage>
        <taxon>Bacteria</taxon>
        <taxon>Bacillati</taxon>
        <taxon>Bacillota</taxon>
        <taxon>Bacilli</taxon>
        <taxon>Bacillales</taxon>
        <taxon>Thermoactinomycetaceae</taxon>
        <taxon>Melghirimyces</taxon>
    </lineage>
</organism>
<name>A0A1G6LY37_9BACL</name>
<dbReference type="STRING" id="1236220.SAMN04488112_108177"/>
<dbReference type="RefSeq" id="WP_176757898.1">
    <property type="nucleotide sequence ID" value="NZ_FMZA01000008.1"/>
</dbReference>
<keyword evidence="2" id="KW-1185">Reference proteome</keyword>
<dbReference type="Proteomes" id="UP000199387">
    <property type="component" value="Unassembled WGS sequence"/>
</dbReference>
<reference evidence="1 2" key="1">
    <citation type="submission" date="2016-10" db="EMBL/GenBank/DDBJ databases">
        <authorList>
            <person name="de Groot N.N."/>
        </authorList>
    </citation>
    <scope>NUCLEOTIDE SEQUENCE [LARGE SCALE GENOMIC DNA]</scope>
    <source>
        <strain evidence="1 2">DSM 45514</strain>
    </source>
</reference>
<protein>
    <submittedName>
        <fullName evidence="1">Uncharacterized protein</fullName>
    </submittedName>
</protein>
<evidence type="ECO:0000313" key="2">
    <source>
        <dbReference type="Proteomes" id="UP000199387"/>
    </source>
</evidence>
<dbReference type="EMBL" id="FMZA01000008">
    <property type="protein sequence ID" value="SDC48141.1"/>
    <property type="molecule type" value="Genomic_DNA"/>
</dbReference>
<accession>A0A1G6LY37</accession>
<gene>
    <name evidence="1" type="ORF">SAMN04488112_108177</name>
</gene>